<reference evidence="3" key="1">
    <citation type="submission" date="2022-01" db="EMBL/GenBank/DDBJ databases">
        <authorList>
            <person name="Karlyshev A.V."/>
            <person name="Jaspars M."/>
        </authorList>
    </citation>
    <scope>NUCLEOTIDE SEQUENCE</scope>
    <source>
        <strain evidence="3">AGSA3-2</strain>
    </source>
</reference>
<accession>A0A9Q3ZC73</accession>
<dbReference type="KEGG" id="axe:P40_12305"/>
<organism evidence="3 4">
    <name type="scientific">Alloalcanivorax xenomutans</name>
    <dbReference type="NCBI Taxonomy" id="1094342"/>
    <lineage>
        <taxon>Bacteria</taxon>
        <taxon>Pseudomonadati</taxon>
        <taxon>Pseudomonadota</taxon>
        <taxon>Gammaproteobacteria</taxon>
        <taxon>Oceanospirillales</taxon>
        <taxon>Alcanivoracaceae</taxon>
        <taxon>Alloalcanivorax</taxon>
    </lineage>
</organism>
<feature type="region of interest" description="Disordered" evidence="1">
    <location>
        <begin position="216"/>
        <end position="243"/>
    </location>
</feature>
<protein>
    <submittedName>
        <fullName evidence="3">Transposase</fullName>
    </submittedName>
</protein>
<dbReference type="SMART" id="SM01321">
    <property type="entry name" value="Y1_Tnp"/>
    <property type="match status" value="1"/>
</dbReference>
<name>A0A9Q3ZC73_9GAMM</name>
<feature type="compositionally biased region" description="Basic residues" evidence="1">
    <location>
        <begin position="219"/>
        <end position="228"/>
    </location>
</feature>
<dbReference type="InterPro" id="IPR036515">
    <property type="entry name" value="Transposase_17_sf"/>
</dbReference>
<dbReference type="PANTHER" id="PTHR34322">
    <property type="entry name" value="TRANSPOSASE, Y1_TNP DOMAIN-CONTAINING"/>
    <property type="match status" value="1"/>
</dbReference>
<dbReference type="GO" id="GO:0003677">
    <property type="term" value="F:DNA binding"/>
    <property type="evidence" value="ECO:0007669"/>
    <property type="project" value="InterPro"/>
</dbReference>
<dbReference type="GO" id="GO:0004803">
    <property type="term" value="F:transposase activity"/>
    <property type="evidence" value="ECO:0007669"/>
    <property type="project" value="InterPro"/>
</dbReference>
<dbReference type="GO" id="GO:0006313">
    <property type="term" value="P:DNA transposition"/>
    <property type="evidence" value="ECO:0007669"/>
    <property type="project" value="InterPro"/>
</dbReference>
<feature type="domain" description="Transposase IS200-like" evidence="2">
    <location>
        <begin position="9"/>
        <end position="124"/>
    </location>
</feature>
<sequence length="243" mass="28358">MSSKERVLLQGVPHYVVHKTRDGSPIFRTTVDFNYCERQLLELRREYEVEIHAWCLLPGEVHLLITPTGRATEVSRFMKGLSCRTALFFKKIHGEESPWESRFLSTPVQPSQWVLTIMRMIELLPVTRGLVQKINQYAHSSLRMRCEKTQTSWLDDPEEYLRLGTNRDERRFAYREYLRLGNNPKEVDFIVNAVTRGLVTGSDRFIREVAEKYGERVYGRPRGRPRKRPSQDSDSPPGGDSEE</sequence>
<dbReference type="EMBL" id="JAJVKT010000007">
    <property type="protein sequence ID" value="MCE7508423.1"/>
    <property type="molecule type" value="Genomic_DNA"/>
</dbReference>
<comment type="caution">
    <text evidence="3">The sequence shown here is derived from an EMBL/GenBank/DDBJ whole genome shotgun (WGS) entry which is preliminary data.</text>
</comment>
<evidence type="ECO:0000313" key="3">
    <source>
        <dbReference type="EMBL" id="MCE7508423.1"/>
    </source>
</evidence>
<gene>
    <name evidence="3" type="ORF">LZG35_07210</name>
</gene>
<keyword evidence="4" id="KW-1185">Reference proteome</keyword>
<dbReference type="PANTHER" id="PTHR34322:SF2">
    <property type="entry name" value="TRANSPOSASE IS200-LIKE DOMAIN-CONTAINING PROTEIN"/>
    <property type="match status" value="1"/>
</dbReference>
<evidence type="ECO:0000256" key="1">
    <source>
        <dbReference type="SAM" id="MobiDB-lite"/>
    </source>
</evidence>
<dbReference type="Proteomes" id="UP001107961">
    <property type="component" value="Unassembled WGS sequence"/>
</dbReference>
<dbReference type="AlphaFoldDB" id="A0A9Q3ZC73"/>
<dbReference type="InterPro" id="IPR002686">
    <property type="entry name" value="Transposase_17"/>
</dbReference>
<evidence type="ECO:0000313" key="4">
    <source>
        <dbReference type="Proteomes" id="UP001107961"/>
    </source>
</evidence>
<dbReference type="RefSeq" id="WP_063141682.1">
    <property type="nucleotide sequence ID" value="NZ_CBDDTQ010000005.1"/>
</dbReference>
<evidence type="ECO:0000259" key="2">
    <source>
        <dbReference type="SMART" id="SM01321"/>
    </source>
</evidence>
<proteinExistence type="predicted"/>
<dbReference type="SUPFAM" id="SSF143422">
    <property type="entry name" value="Transposase IS200-like"/>
    <property type="match status" value="1"/>
</dbReference>
<feature type="compositionally biased region" description="Low complexity" evidence="1">
    <location>
        <begin position="232"/>
        <end position="243"/>
    </location>
</feature>
<dbReference type="Gene3D" id="3.30.70.1290">
    <property type="entry name" value="Transposase IS200-like"/>
    <property type="match status" value="1"/>
</dbReference>